<comment type="caution">
    <text evidence="12">Lacks conserved residue(s) required for the propagation of feature annotation.</text>
</comment>
<evidence type="ECO:0000256" key="7">
    <source>
        <dbReference type="ARBA" id="ARBA00022984"/>
    </source>
</evidence>
<comment type="pathway">
    <text evidence="2 12">Cell wall biogenesis; peptidoglycan biosynthesis.</text>
</comment>
<dbReference type="AlphaFoldDB" id="A0A1G9BMX9"/>
<evidence type="ECO:0000256" key="12">
    <source>
        <dbReference type="HAMAP-Rule" id="MF_00111"/>
    </source>
</evidence>
<evidence type="ECO:0000256" key="10">
    <source>
        <dbReference type="ARBA" id="ARBA00038367"/>
    </source>
</evidence>
<organism evidence="14 15">
    <name type="scientific">Natronincola ferrireducens</name>
    <dbReference type="NCBI Taxonomy" id="393762"/>
    <lineage>
        <taxon>Bacteria</taxon>
        <taxon>Bacillati</taxon>
        <taxon>Bacillota</taxon>
        <taxon>Clostridia</taxon>
        <taxon>Peptostreptococcales</taxon>
        <taxon>Natronincolaceae</taxon>
        <taxon>Natronincola</taxon>
    </lineage>
</organism>
<feature type="domain" description="Enolpyruvate transferase" evidence="13">
    <location>
        <begin position="7"/>
        <end position="406"/>
    </location>
</feature>
<evidence type="ECO:0000256" key="1">
    <source>
        <dbReference type="ARBA" id="ARBA00004496"/>
    </source>
</evidence>
<sequence length="416" mass="44950">MRKLVVHGGYKLQGELKVSGAKNSVLPILAATVLNGGLNVIGNIPKLSDVDVMVKILRAVGCEVKRENGTVIVDSSKLNNHRIPEELVREMRSSIVVLGAMLSRCSETIVSYPGGCEIGPRPIDLHLKSLRELGAIIEEKHGFLICKAQKLKGCEIQLDFPSVGATENIMLAATCAEGVTVIRNAAREPEIKDLEDFINKMGGKISGAGSATIKIQGVKNLHEVEHTIIPDRIVAGTYLAAAAITKGEILLKNVVPEHLQSAIYKLKECGCRVLYTNDSIKLVAPSRLHAIESIKTMPYPGFPTDMQSQIMSLMTVSDGISIITENIFENRYKHAYELIRMGANIKIDGRVAIIKGVPKLTGANVTANDLRGGAALILAGLVAEGTTIIENTKHIERGYDNIEEALKSVGAKIQRL</sequence>
<dbReference type="OrthoDB" id="9803760at2"/>
<dbReference type="CDD" id="cd01555">
    <property type="entry name" value="UdpNAET"/>
    <property type="match status" value="1"/>
</dbReference>
<evidence type="ECO:0000313" key="15">
    <source>
        <dbReference type="Proteomes" id="UP000198718"/>
    </source>
</evidence>
<proteinExistence type="inferred from homology"/>
<dbReference type="HAMAP" id="MF_00111">
    <property type="entry name" value="MurA"/>
    <property type="match status" value="1"/>
</dbReference>
<evidence type="ECO:0000256" key="4">
    <source>
        <dbReference type="ARBA" id="ARBA00022618"/>
    </source>
</evidence>
<evidence type="ECO:0000313" key="14">
    <source>
        <dbReference type="EMBL" id="SDK40620.1"/>
    </source>
</evidence>
<dbReference type="GO" id="GO:0008760">
    <property type="term" value="F:UDP-N-acetylglucosamine 1-carboxyvinyltransferase activity"/>
    <property type="evidence" value="ECO:0007669"/>
    <property type="project" value="UniProtKB-UniRule"/>
</dbReference>
<dbReference type="NCBIfam" id="NF006873">
    <property type="entry name" value="PRK09369.1"/>
    <property type="match status" value="1"/>
</dbReference>
<dbReference type="GO" id="GO:0051301">
    <property type="term" value="P:cell division"/>
    <property type="evidence" value="ECO:0007669"/>
    <property type="project" value="UniProtKB-KW"/>
</dbReference>
<keyword evidence="6 12" id="KW-0133">Cell shape</keyword>
<comment type="subcellular location">
    <subcellularLocation>
        <location evidence="1 12">Cytoplasm</location>
    </subcellularLocation>
</comment>
<feature type="modified residue" description="2-(S-cysteinyl)pyruvic acid O-phosphothioketal" evidence="12">
    <location>
        <position position="116"/>
    </location>
</feature>
<keyword evidence="4 12" id="KW-0132">Cell division</keyword>
<evidence type="ECO:0000256" key="3">
    <source>
        <dbReference type="ARBA" id="ARBA00022490"/>
    </source>
</evidence>
<protein>
    <recommendedName>
        <fullName evidence="12">UDP-N-acetylglucosamine 1-carboxyvinyltransferase</fullName>
        <ecNumber evidence="12">2.5.1.7</ecNumber>
    </recommendedName>
    <alternativeName>
        <fullName evidence="12">Enoylpyruvate transferase</fullName>
    </alternativeName>
    <alternativeName>
        <fullName evidence="12">UDP-N-acetylglucosamine enolpyruvyl transferase</fullName>
        <shortName evidence="12">EPT</shortName>
    </alternativeName>
</protein>
<reference evidence="14 15" key="1">
    <citation type="submission" date="2016-10" db="EMBL/GenBank/DDBJ databases">
        <authorList>
            <person name="de Groot N.N."/>
        </authorList>
    </citation>
    <scope>NUCLEOTIDE SEQUENCE [LARGE SCALE GENOMIC DNA]</scope>
    <source>
        <strain evidence="14 15">DSM 18346</strain>
    </source>
</reference>
<dbReference type="UniPathway" id="UPA00219"/>
<dbReference type="STRING" id="393762.SAMN05660472_01217"/>
<evidence type="ECO:0000256" key="6">
    <source>
        <dbReference type="ARBA" id="ARBA00022960"/>
    </source>
</evidence>
<dbReference type="EMBL" id="FNFP01000002">
    <property type="protein sequence ID" value="SDK40620.1"/>
    <property type="molecule type" value="Genomic_DNA"/>
</dbReference>
<dbReference type="GO" id="GO:0019277">
    <property type="term" value="P:UDP-N-acetylgalactosamine biosynthetic process"/>
    <property type="evidence" value="ECO:0007669"/>
    <property type="project" value="InterPro"/>
</dbReference>
<dbReference type="InterPro" id="IPR005750">
    <property type="entry name" value="UDP_GlcNAc_COvinyl_MurA"/>
</dbReference>
<dbReference type="SUPFAM" id="SSF55205">
    <property type="entry name" value="EPT/RTPC-like"/>
    <property type="match status" value="1"/>
</dbReference>
<evidence type="ECO:0000256" key="5">
    <source>
        <dbReference type="ARBA" id="ARBA00022679"/>
    </source>
</evidence>
<evidence type="ECO:0000256" key="8">
    <source>
        <dbReference type="ARBA" id="ARBA00023306"/>
    </source>
</evidence>
<dbReference type="GO" id="GO:0009252">
    <property type="term" value="P:peptidoglycan biosynthetic process"/>
    <property type="evidence" value="ECO:0007669"/>
    <property type="project" value="UniProtKB-UniRule"/>
</dbReference>
<dbReference type="GO" id="GO:0008360">
    <property type="term" value="P:regulation of cell shape"/>
    <property type="evidence" value="ECO:0007669"/>
    <property type="project" value="UniProtKB-KW"/>
</dbReference>
<keyword evidence="12" id="KW-0670">Pyruvate</keyword>
<evidence type="ECO:0000256" key="11">
    <source>
        <dbReference type="ARBA" id="ARBA00047527"/>
    </source>
</evidence>
<evidence type="ECO:0000256" key="2">
    <source>
        <dbReference type="ARBA" id="ARBA00004752"/>
    </source>
</evidence>
<name>A0A1G9BMX9_9FIRM</name>
<dbReference type="Gene3D" id="3.65.10.10">
    <property type="entry name" value="Enolpyruvate transferase domain"/>
    <property type="match status" value="2"/>
</dbReference>
<keyword evidence="15" id="KW-1185">Reference proteome</keyword>
<feature type="binding site" evidence="12">
    <location>
        <position position="305"/>
    </location>
    <ligand>
        <name>UDP-N-acetyl-alpha-D-glucosamine</name>
        <dbReference type="ChEBI" id="CHEBI:57705"/>
    </ligand>
</feature>
<feature type="binding site" evidence="12">
    <location>
        <begin position="121"/>
        <end position="125"/>
    </location>
    <ligand>
        <name>UDP-N-acetyl-alpha-D-glucosamine</name>
        <dbReference type="ChEBI" id="CHEBI:57705"/>
    </ligand>
</feature>
<dbReference type="GO" id="GO:0005737">
    <property type="term" value="C:cytoplasm"/>
    <property type="evidence" value="ECO:0007669"/>
    <property type="project" value="UniProtKB-SubCell"/>
</dbReference>
<dbReference type="InterPro" id="IPR036968">
    <property type="entry name" value="Enolpyruvate_Tfrase_sf"/>
</dbReference>
<dbReference type="GO" id="GO:0071555">
    <property type="term" value="P:cell wall organization"/>
    <property type="evidence" value="ECO:0007669"/>
    <property type="project" value="UniProtKB-KW"/>
</dbReference>
<dbReference type="InterPro" id="IPR001986">
    <property type="entry name" value="Enolpyruvate_Tfrase_dom"/>
</dbReference>
<dbReference type="Proteomes" id="UP000198718">
    <property type="component" value="Unassembled WGS sequence"/>
</dbReference>
<feature type="binding site" evidence="12">
    <location>
        <position position="327"/>
    </location>
    <ligand>
        <name>UDP-N-acetyl-alpha-D-glucosamine</name>
        <dbReference type="ChEBI" id="CHEBI:57705"/>
    </ligand>
</feature>
<comment type="similarity">
    <text evidence="10 12">Belongs to the EPSP synthase family. MurA subfamily.</text>
</comment>
<keyword evidence="5 12" id="KW-0808">Transferase</keyword>
<dbReference type="PANTHER" id="PTHR43783:SF1">
    <property type="entry name" value="UDP-N-ACETYLGLUCOSAMINE 1-CARBOXYVINYLTRANSFERASE"/>
    <property type="match status" value="1"/>
</dbReference>
<evidence type="ECO:0000256" key="9">
    <source>
        <dbReference type="ARBA" id="ARBA00023316"/>
    </source>
</evidence>
<comment type="function">
    <text evidence="12">Cell wall formation. Adds enolpyruvyl to UDP-N-acetylglucosamine.</text>
</comment>
<feature type="binding site" evidence="12">
    <location>
        <position position="92"/>
    </location>
    <ligand>
        <name>UDP-N-acetyl-alpha-D-glucosamine</name>
        <dbReference type="ChEBI" id="CHEBI:57705"/>
    </ligand>
</feature>
<dbReference type="EC" id="2.5.1.7" evidence="12"/>
<keyword evidence="9 12" id="KW-0961">Cell wall biogenesis/degradation</keyword>
<gene>
    <name evidence="12" type="primary">murA</name>
    <name evidence="14" type="ORF">SAMN05660472_01217</name>
</gene>
<accession>A0A1G9BMX9</accession>
<dbReference type="NCBIfam" id="TIGR01072">
    <property type="entry name" value="murA"/>
    <property type="match status" value="1"/>
</dbReference>
<keyword evidence="7 12" id="KW-0573">Peptidoglycan synthesis</keyword>
<dbReference type="RefSeq" id="WP_090551966.1">
    <property type="nucleotide sequence ID" value="NZ_FNFP01000002.1"/>
</dbReference>
<dbReference type="PANTHER" id="PTHR43783">
    <property type="entry name" value="UDP-N-ACETYLGLUCOSAMINE 1-CARBOXYVINYLTRANSFERASE"/>
    <property type="match status" value="1"/>
</dbReference>
<feature type="active site" description="Proton donor" evidence="12">
    <location>
        <position position="116"/>
    </location>
</feature>
<comment type="catalytic activity">
    <reaction evidence="11 12">
        <text>phosphoenolpyruvate + UDP-N-acetyl-alpha-D-glucosamine = UDP-N-acetyl-3-O-(1-carboxyvinyl)-alpha-D-glucosamine + phosphate</text>
        <dbReference type="Rhea" id="RHEA:18681"/>
        <dbReference type="ChEBI" id="CHEBI:43474"/>
        <dbReference type="ChEBI" id="CHEBI:57705"/>
        <dbReference type="ChEBI" id="CHEBI:58702"/>
        <dbReference type="ChEBI" id="CHEBI:68483"/>
        <dbReference type="EC" id="2.5.1.7"/>
    </reaction>
</comment>
<dbReference type="InterPro" id="IPR050068">
    <property type="entry name" value="MurA_subfamily"/>
</dbReference>
<evidence type="ECO:0000259" key="13">
    <source>
        <dbReference type="Pfam" id="PF00275"/>
    </source>
</evidence>
<keyword evidence="8 12" id="KW-0131">Cell cycle</keyword>
<dbReference type="InterPro" id="IPR013792">
    <property type="entry name" value="RNA3'P_cycl/enolpyr_Trfase_a/b"/>
</dbReference>
<feature type="binding site" evidence="12">
    <location>
        <begin position="22"/>
        <end position="23"/>
    </location>
    <ligand>
        <name>phosphoenolpyruvate</name>
        <dbReference type="ChEBI" id="CHEBI:58702"/>
    </ligand>
</feature>
<dbReference type="Pfam" id="PF00275">
    <property type="entry name" value="EPSP_synthase"/>
    <property type="match status" value="1"/>
</dbReference>
<keyword evidence="3 12" id="KW-0963">Cytoplasm</keyword>